<dbReference type="Pfam" id="PF01467">
    <property type="entry name" value="CTP_transf_like"/>
    <property type="match status" value="1"/>
</dbReference>
<keyword evidence="2" id="KW-0548">Nucleotidyltransferase</keyword>
<dbReference type="PANTHER" id="PTHR12039">
    <property type="entry name" value="NICOTINAMIDE MONONUCLEOTIDE ADENYLYLTRANSFERASE"/>
    <property type="match status" value="1"/>
</dbReference>
<dbReference type="PANTHER" id="PTHR12039:SF0">
    <property type="entry name" value="NICOTINAMIDE-NUCLEOTIDE ADENYLYLTRANSFERASE"/>
    <property type="match status" value="1"/>
</dbReference>
<evidence type="ECO:0000313" key="2">
    <source>
        <dbReference type="EMBL" id="KAJ4357695.1"/>
    </source>
</evidence>
<evidence type="ECO:0000313" key="3">
    <source>
        <dbReference type="Proteomes" id="UP001140513"/>
    </source>
</evidence>
<dbReference type="AlphaFoldDB" id="A0A9W9CE86"/>
<dbReference type="InterPro" id="IPR051182">
    <property type="entry name" value="Euk_NMN_adenylyltrnsfrase"/>
</dbReference>
<proteinExistence type="predicted"/>
<organism evidence="2 3">
    <name type="scientific">Didymosphaeria variabile</name>
    <dbReference type="NCBI Taxonomy" id="1932322"/>
    <lineage>
        <taxon>Eukaryota</taxon>
        <taxon>Fungi</taxon>
        <taxon>Dikarya</taxon>
        <taxon>Ascomycota</taxon>
        <taxon>Pezizomycotina</taxon>
        <taxon>Dothideomycetes</taxon>
        <taxon>Pleosporomycetidae</taxon>
        <taxon>Pleosporales</taxon>
        <taxon>Massarineae</taxon>
        <taxon>Didymosphaeriaceae</taxon>
        <taxon>Didymosphaeria</taxon>
    </lineage>
</organism>
<dbReference type="Gene3D" id="3.40.50.620">
    <property type="entry name" value="HUPs"/>
    <property type="match status" value="1"/>
</dbReference>
<dbReference type="OrthoDB" id="422187at2759"/>
<dbReference type="EC" id="2.7.7.1" evidence="2"/>
<dbReference type="RefSeq" id="XP_056074554.1">
    <property type="nucleotide sequence ID" value="XM_056211081.1"/>
</dbReference>
<protein>
    <submittedName>
        <fullName evidence="2">Nicotinamide/nicotinic acid mononucleotide adenylyltransferase 2</fullName>
        <ecNumber evidence="2">2.7.7.1</ecNumber>
    </submittedName>
</protein>
<dbReference type="InterPro" id="IPR014729">
    <property type="entry name" value="Rossmann-like_a/b/a_fold"/>
</dbReference>
<name>A0A9W9CE86_9PLEO</name>
<dbReference type="Proteomes" id="UP001140513">
    <property type="component" value="Unassembled WGS sequence"/>
</dbReference>
<dbReference type="GO" id="GO:0009435">
    <property type="term" value="P:NAD+ biosynthetic process"/>
    <property type="evidence" value="ECO:0007669"/>
    <property type="project" value="TreeGrafter"/>
</dbReference>
<dbReference type="EMBL" id="JAPEUX010000002">
    <property type="protein sequence ID" value="KAJ4357695.1"/>
    <property type="molecule type" value="Genomic_DNA"/>
</dbReference>
<accession>A0A9W9CE86</accession>
<dbReference type="GO" id="GO:0000309">
    <property type="term" value="F:nicotinamide-nucleotide adenylyltransferase activity"/>
    <property type="evidence" value="ECO:0007669"/>
    <property type="project" value="UniProtKB-EC"/>
</dbReference>
<dbReference type="GeneID" id="80905801"/>
<reference evidence="2" key="1">
    <citation type="submission" date="2022-10" db="EMBL/GenBank/DDBJ databases">
        <title>Tapping the CABI collections for fungal endophytes: first genome assemblies for Collariella, Neodidymelliopsis, Ascochyta clinopodiicola, Didymella pomorum, Didymosphaeria variabile, Neocosmospora piperis and Neocucurbitaria cava.</title>
        <authorList>
            <person name="Hill R."/>
        </authorList>
    </citation>
    <scope>NUCLEOTIDE SEQUENCE</scope>
    <source>
        <strain evidence="2">IMI 356815</strain>
    </source>
</reference>
<keyword evidence="3" id="KW-1185">Reference proteome</keyword>
<evidence type="ECO:0000259" key="1">
    <source>
        <dbReference type="Pfam" id="PF01467"/>
    </source>
</evidence>
<gene>
    <name evidence="2" type="primary">NMNAT2</name>
    <name evidence="2" type="ORF">N0V89_002271</name>
</gene>
<dbReference type="SUPFAM" id="SSF52374">
    <property type="entry name" value="Nucleotidylyl transferase"/>
    <property type="match status" value="1"/>
</dbReference>
<comment type="caution">
    <text evidence="2">The sequence shown here is derived from an EMBL/GenBank/DDBJ whole genome shotgun (WGS) entry which is preliminary data.</text>
</comment>
<dbReference type="GO" id="GO:0004515">
    <property type="term" value="F:nicotinate-nucleotide adenylyltransferase activity"/>
    <property type="evidence" value="ECO:0007669"/>
    <property type="project" value="TreeGrafter"/>
</dbReference>
<dbReference type="InterPro" id="IPR004821">
    <property type="entry name" value="Cyt_trans-like"/>
</dbReference>
<sequence>MMISLDDDDNSLTITNGIATPAFAEDYNFDPRWWTGPIDKIQTRLAQIPEDTDGLAVLVTTGAFCPIHKGHVQLLETAKMELESRGMTVLGGYICPDHDQYVSSKIQSGSLSAVQRLELCEIAVEDNDWLMVDRWAAIYASGSVGFTTIVSHIDKMVKHHIKTTKPIHIVYTFGGDNAMFAFSFVARWSCICVLRPGSLDFFNEMTSYDSLRRNPRIIFSEDTTAPLDSTSVRKGDLSGLLPKVKNRWLSLQQSKGETLKSDPSILPSIDTFYIRNEGKWAVQPFLKHSNCSLDHSLQAYNMFCKKLQYVFQLAFDFRHTVQVLKLQGQEIKLRQLLSAGKNIISLDPCLSGSHNLGVWHVSRPLVKASTAIVAHTEQTPPGEHIGQAKAGEYLLLAEQLPLDAETEGLIAQRLPAGCTISQHLSHSDLRTSTSEDIANTSQIQGIPLNARDFLAGSHEAGTVLQLGEAQFVRAPNILPYVRPSHRTHVDVTVEVGFSKAIWELNRQFYQAVGGGLMVKDTALEFQALCKAQGFPTDMQMMDLCDWHLTAFEYMDFIELKTRKEDKVEPTYESA</sequence>
<keyword evidence="2" id="KW-0808">Transferase</keyword>
<feature type="domain" description="Cytidyltransferase-like" evidence="1">
    <location>
        <begin position="60"/>
        <end position="138"/>
    </location>
</feature>